<reference evidence="2 3" key="1">
    <citation type="submission" date="2018-08" db="EMBL/GenBank/DDBJ databases">
        <title>A genome reference for cultivated species of the human gut microbiota.</title>
        <authorList>
            <person name="Zou Y."/>
            <person name="Xue W."/>
            <person name="Luo G."/>
        </authorList>
    </citation>
    <scope>NUCLEOTIDE SEQUENCE [LARGE SCALE GENOMIC DNA]</scope>
    <source>
        <strain evidence="2 3">AF19-10AC</strain>
    </source>
</reference>
<sequence>MLFAFIMNTHTLIESFFYVFYIGFIAIISFLNGSKEYVAGLFICNTFETTFFGDESEREIALYRIRSGGCPVLDKVKHCYDPPILTVWLRRWRLVRSAIWNYEQDNRIHVVAYMKLCKNGKQRYRGG</sequence>
<evidence type="ECO:0000313" key="3">
    <source>
        <dbReference type="Proteomes" id="UP000284772"/>
    </source>
</evidence>
<dbReference type="Proteomes" id="UP000284772">
    <property type="component" value="Unassembled WGS sequence"/>
</dbReference>
<proteinExistence type="predicted"/>
<organism evidence="2 3">
    <name type="scientific">Bacteroides intestinalis</name>
    <dbReference type="NCBI Taxonomy" id="329854"/>
    <lineage>
        <taxon>Bacteria</taxon>
        <taxon>Pseudomonadati</taxon>
        <taxon>Bacteroidota</taxon>
        <taxon>Bacteroidia</taxon>
        <taxon>Bacteroidales</taxon>
        <taxon>Bacteroidaceae</taxon>
        <taxon>Bacteroides</taxon>
    </lineage>
</organism>
<keyword evidence="1" id="KW-0472">Membrane</keyword>
<evidence type="ECO:0000256" key="1">
    <source>
        <dbReference type="SAM" id="Phobius"/>
    </source>
</evidence>
<accession>A0AAQ0LLJ5</accession>
<dbReference type="EMBL" id="QRWT01000015">
    <property type="protein sequence ID" value="RGT50281.1"/>
    <property type="molecule type" value="Genomic_DNA"/>
</dbReference>
<feature type="transmembrane region" description="Helical" evidence="1">
    <location>
        <begin position="12"/>
        <end position="31"/>
    </location>
</feature>
<dbReference type="AlphaFoldDB" id="A0AAQ0LLJ5"/>
<evidence type="ECO:0000313" key="2">
    <source>
        <dbReference type="EMBL" id="RGT50281.1"/>
    </source>
</evidence>
<comment type="caution">
    <text evidence="2">The sequence shown here is derived from an EMBL/GenBank/DDBJ whole genome shotgun (WGS) entry which is preliminary data.</text>
</comment>
<name>A0AAQ0LLJ5_9BACE</name>
<gene>
    <name evidence="2" type="ORF">DWX27_13975</name>
</gene>
<protein>
    <submittedName>
        <fullName evidence="2">Uncharacterized protein</fullName>
    </submittedName>
</protein>
<keyword evidence="1" id="KW-0812">Transmembrane</keyword>
<keyword evidence="1" id="KW-1133">Transmembrane helix</keyword>